<protein>
    <submittedName>
        <fullName evidence="3 4">Uncharacterized protein isoform X1</fullName>
    </submittedName>
</protein>
<dbReference type="RefSeq" id="XP_040957036.1">
    <property type="nucleotide sequence ID" value="XM_041101102.1"/>
</dbReference>
<dbReference type="InterPro" id="IPR009060">
    <property type="entry name" value="UBA-like_sf"/>
</dbReference>
<gene>
    <name evidence="3 4" type="primary">LOC107890758</name>
</gene>
<dbReference type="GeneID" id="107890758"/>
<evidence type="ECO:0000313" key="2">
    <source>
        <dbReference type="Proteomes" id="UP000818029"/>
    </source>
</evidence>
<feature type="compositionally biased region" description="Low complexity" evidence="1">
    <location>
        <begin position="39"/>
        <end position="48"/>
    </location>
</feature>
<accession>A0ABM3AQA9</accession>
<dbReference type="PANTHER" id="PTHR15960">
    <property type="entry name" value="LD44032P"/>
    <property type="match status" value="1"/>
</dbReference>
<dbReference type="PANTHER" id="PTHR15960:SF5">
    <property type="entry name" value="LD44032P"/>
    <property type="match status" value="1"/>
</dbReference>
<name>A0ABM3AQA9_GOSHI</name>
<dbReference type="CDD" id="cd14316">
    <property type="entry name" value="UBA2_UBAP1_like"/>
    <property type="match status" value="1"/>
</dbReference>
<feature type="region of interest" description="Disordered" evidence="1">
    <location>
        <begin position="1"/>
        <end position="49"/>
    </location>
</feature>
<evidence type="ECO:0000313" key="3">
    <source>
        <dbReference type="RefSeq" id="XP_040957036.1"/>
    </source>
</evidence>
<dbReference type="Proteomes" id="UP000818029">
    <property type="component" value="Chromosome D09"/>
</dbReference>
<sequence length="206" mass="22582">MYRQQLTSTSSSSSRPMYRPSIYPNVGQPGHPVVPPAPRTSSSPSSSAGLGIRVVLKPDYRITPLPQFSPQVGDIRRSNFQFDFEFERKILAQPDAEFMNLSQLDLENHPSEPTQSTPSSGANSDSVLNKYIASGLSQEAVIIAVANYGDSPTKAQNKRVILVREFVNGYNLLREMGFSANNVADALLVYDNDTDKALAHFLNSSS</sequence>
<organism evidence="2 3">
    <name type="scientific">Gossypium hirsutum</name>
    <name type="common">Upland cotton</name>
    <name type="synonym">Gossypium mexicanum</name>
    <dbReference type="NCBI Taxonomy" id="3635"/>
    <lineage>
        <taxon>Eukaryota</taxon>
        <taxon>Viridiplantae</taxon>
        <taxon>Streptophyta</taxon>
        <taxon>Embryophyta</taxon>
        <taxon>Tracheophyta</taxon>
        <taxon>Spermatophyta</taxon>
        <taxon>Magnoliopsida</taxon>
        <taxon>eudicotyledons</taxon>
        <taxon>Gunneridae</taxon>
        <taxon>Pentapetalae</taxon>
        <taxon>rosids</taxon>
        <taxon>malvids</taxon>
        <taxon>Malvales</taxon>
        <taxon>Malvaceae</taxon>
        <taxon>Malvoideae</taxon>
        <taxon>Gossypium</taxon>
    </lineage>
</organism>
<dbReference type="SUPFAM" id="SSF46934">
    <property type="entry name" value="UBA-like"/>
    <property type="match status" value="1"/>
</dbReference>
<dbReference type="RefSeq" id="XP_040957037.1">
    <property type="nucleotide sequence ID" value="XM_041101103.1"/>
</dbReference>
<keyword evidence="2" id="KW-1185">Reference proteome</keyword>
<evidence type="ECO:0000256" key="1">
    <source>
        <dbReference type="SAM" id="MobiDB-lite"/>
    </source>
</evidence>
<reference evidence="3 4" key="2">
    <citation type="submission" date="2025-05" db="UniProtKB">
        <authorList>
            <consortium name="RefSeq"/>
        </authorList>
    </citation>
    <scope>IDENTIFICATION</scope>
</reference>
<proteinExistence type="predicted"/>
<reference evidence="2" key="1">
    <citation type="journal article" date="2020" name="Nat. Genet.">
        <title>Genomic diversifications of five Gossypium allopolyploid species and their impact on cotton improvement.</title>
        <authorList>
            <person name="Chen Z.J."/>
            <person name="Sreedasyam A."/>
            <person name="Ando A."/>
            <person name="Song Q."/>
            <person name="De Santiago L.M."/>
            <person name="Hulse-Kemp A.M."/>
            <person name="Ding M."/>
            <person name="Ye W."/>
            <person name="Kirkbride R.C."/>
            <person name="Jenkins J."/>
            <person name="Plott C."/>
            <person name="Lovell J."/>
            <person name="Lin Y.M."/>
            <person name="Vaughn R."/>
            <person name="Liu B."/>
            <person name="Simpson S."/>
            <person name="Scheffler B.E."/>
            <person name="Wen L."/>
            <person name="Saski C.A."/>
            <person name="Grover C.E."/>
            <person name="Hu G."/>
            <person name="Conover J.L."/>
            <person name="Carlson J.W."/>
            <person name="Shu S."/>
            <person name="Boston L.B."/>
            <person name="Williams M."/>
            <person name="Peterson D.G."/>
            <person name="McGee K."/>
            <person name="Jones D.C."/>
            <person name="Wendel J.F."/>
            <person name="Stelly D.M."/>
            <person name="Grimwood J."/>
            <person name="Schmutz J."/>
        </authorList>
    </citation>
    <scope>NUCLEOTIDE SEQUENCE [LARGE SCALE GENOMIC DNA]</scope>
    <source>
        <strain evidence="2">cv. TM-1</strain>
    </source>
</reference>
<dbReference type="InterPro" id="IPR038870">
    <property type="entry name" value="UBAP1"/>
</dbReference>
<evidence type="ECO:0000313" key="4">
    <source>
        <dbReference type="RefSeq" id="XP_040957037.1"/>
    </source>
</evidence>